<dbReference type="GO" id="GO:0005886">
    <property type="term" value="C:plasma membrane"/>
    <property type="evidence" value="ECO:0007669"/>
    <property type="project" value="TreeGrafter"/>
</dbReference>
<dbReference type="PROSITE" id="PS50104">
    <property type="entry name" value="TIR"/>
    <property type="match status" value="1"/>
</dbReference>
<dbReference type="SUPFAM" id="SSF52200">
    <property type="entry name" value="Toll/Interleukin receptor TIR domain"/>
    <property type="match status" value="1"/>
</dbReference>
<sequence length="526" mass="58663">MANLHEETVPVTAPPRSHVTNYLIEEAKDSLTLEFVLLHLSVRVEISVAPDFPLMVVIKCLEANDNQKGPETNRVTAAPDSNRSYNMCKLHVGYASSLLLSLECTMASQETLISTESEALPDPTQSPIVTPDLGRGERHHVFISYSSLDSSWAHTFIARLESSDLGLKVCHHERDFIAGKSVMDNMADCIRASQKVVLVLSEDFLRSRWCLLEANLSLFQDCSQGKPVIPILLQPCVIPLHLKHLTYLDVQDPQFYKKLIDILCIPNHFLRNTMGPLCQPASVYEGKLLATVYAVNEEIPQWASGVFSKMGPPGQLEMVADSYREAIEMINNVAAKRSLLQPLWLRVILSILLILIAVVSANLAMAFCVGAFTFNKFSLKTQILAGLLFFFNGIVLFPILIQKVICWGKQEGKTKLNMMQKIAGQVNILMSQQNVLLSCKSRTCLLAVYVPLDGCREAFLNTFPGALGDEMYLRALLNFSPGYALCVAKKHFAFPLDVIDSSRSHMEVGACFCQYVSQQLRQDMWS</sequence>
<dbReference type="PANTHER" id="PTHR24365">
    <property type="entry name" value="TOLL-LIKE RECEPTOR"/>
    <property type="match status" value="1"/>
</dbReference>
<dbReference type="SMART" id="SM00255">
    <property type="entry name" value="TIR"/>
    <property type="match status" value="1"/>
</dbReference>
<evidence type="ECO:0000313" key="8">
    <source>
        <dbReference type="EMBL" id="KAG2464693.1"/>
    </source>
</evidence>
<dbReference type="Proteomes" id="UP000886611">
    <property type="component" value="Unassembled WGS sequence"/>
</dbReference>
<dbReference type="GO" id="GO:0006954">
    <property type="term" value="P:inflammatory response"/>
    <property type="evidence" value="ECO:0007669"/>
    <property type="project" value="TreeGrafter"/>
</dbReference>
<gene>
    <name evidence="8" type="primary">Tlr2_1</name>
    <name evidence="8" type="ORF">GTO96_0003157</name>
</gene>
<evidence type="ECO:0000256" key="6">
    <source>
        <dbReference type="SAM" id="Phobius"/>
    </source>
</evidence>
<dbReference type="PANTHER" id="PTHR24365:SF530">
    <property type="entry name" value="MSTPROX-RELATED"/>
    <property type="match status" value="1"/>
</dbReference>
<feature type="transmembrane region" description="Helical" evidence="6">
    <location>
        <begin position="383"/>
        <end position="401"/>
    </location>
</feature>
<keyword evidence="5 6" id="KW-0472">Membrane</keyword>
<dbReference type="Pfam" id="PF13676">
    <property type="entry name" value="TIR_2"/>
    <property type="match status" value="1"/>
</dbReference>
<dbReference type="InterPro" id="IPR000157">
    <property type="entry name" value="TIR_dom"/>
</dbReference>
<dbReference type="AlphaFoldDB" id="A0A8X7XB56"/>
<reference evidence="8 9" key="1">
    <citation type="journal article" date="2021" name="Cell">
        <title>Tracing the genetic footprints of vertebrate landing in non-teleost ray-finned fishes.</title>
        <authorList>
            <person name="Bi X."/>
            <person name="Wang K."/>
            <person name="Yang L."/>
            <person name="Pan H."/>
            <person name="Jiang H."/>
            <person name="Wei Q."/>
            <person name="Fang M."/>
            <person name="Yu H."/>
            <person name="Zhu C."/>
            <person name="Cai Y."/>
            <person name="He Y."/>
            <person name="Gan X."/>
            <person name="Zeng H."/>
            <person name="Yu D."/>
            <person name="Zhu Y."/>
            <person name="Jiang H."/>
            <person name="Qiu Q."/>
            <person name="Yang H."/>
            <person name="Zhang Y.E."/>
            <person name="Wang W."/>
            <person name="Zhu M."/>
            <person name="He S."/>
            <person name="Zhang G."/>
        </authorList>
    </citation>
    <scope>NUCLEOTIDE SEQUENCE [LARGE SCALE GENOMIC DNA]</scope>
    <source>
        <strain evidence="8">Bchr_013</strain>
    </source>
</reference>
<dbReference type="GO" id="GO:0038023">
    <property type="term" value="F:signaling receptor activity"/>
    <property type="evidence" value="ECO:0007669"/>
    <property type="project" value="TreeGrafter"/>
</dbReference>
<dbReference type="EMBL" id="JAATIS010003638">
    <property type="protein sequence ID" value="KAG2464693.1"/>
    <property type="molecule type" value="Genomic_DNA"/>
</dbReference>
<comment type="caution">
    <text evidence="8">The sequence shown here is derived from an EMBL/GenBank/DDBJ whole genome shotgun (WGS) entry which is preliminary data.</text>
</comment>
<dbReference type="GO" id="GO:0007165">
    <property type="term" value="P:signal transduction"/>
    <property type="evidence" value="ECO:0007669"/>
    <property type="project" value="InterPro"/>
</dbReference>
<feature type="domain" description="TIR" evidence="7">
    <location>
        <begin position="137"/>
        <end position="263"/>
    </location>
</feature>
<evidence type="ECO:0000256" key="5">
    <source>
        <dbReference type="ARBA" id="ARBA00023136"/>
    </source>
</evidence>
<evidence type="ECO:0000259" key="7">
    <source>
        <dbReference type="PROSITE" id="PS50104"/>
    </source>
</evidence>
<evidence type="ECO:0000256" key="4">
    <source>
        <dbReference type="ARBA" id="ARBA00022989"/>
    </source>
</evidence>
<keyword evidence="3" id="KW-0732">Signal</keyword>
<keyword evidence="9" id="KW-1185">Reference proteome</keyword>
<organism evidence="8 9">
    <name type="scientific">Polypterus senegalus</name>
    <name type="common">Senegal bichir</name>
    <dbReference type="NCBI Taxonomy" id="55291"/>
    <lineage>
        <taxon>Eukaryota</taxon>
        <taxon>Metazoa</taxon>
        <taxon>Chordata</taxon>
        <taxon>Craniata</taxon>
        <taxon>Vertebrata</taxon>
        <taxon>Euteleostomi</taxon>
        <taxon>Actinopterygii</taxon>
        <taxon>Polypteriformes</taxon>
        <taxon>Polypteridae</taxon>
        <taxon>Polypterus</taxon>
    </lineage>
</organism>
<feature type="non-terminal residue" evidence="8">
    <location>
        <position position="1"/>
    </location>
</feature>
<keyword evidence="4 6" id="KW-1133">Transmembrane helix</keyword>
<evidence type="ECO:0000256" key="1">
    <source>
        <dbReference type="ARBA" id="ARBA00004370"/>
    </source>
</evidence>
<evidence type="ECO:0000256" key="2">
    <source>
        <dbReference type="ARBA" id="ARBA00022692"/>
    </source>
</evidence>
<dbReference type="Gene3D" id="3.40.50.10140">
    <property type="entry name" value="Toll/interleukin-1 receptor homology (TIR) domain"/>
    <property type="match status" value="1"/>
</dbReference>
<comment type="subcellular location">
    <subcellularLocation>
        <location evidence="1">Membrane</location>
    </subcellularLocation>
</comment>
<evidence type="ECO:0000313" key="9">
    <source>
        <dbReference type="Proteomes" id="UP000886611"/>
    </source>
</evidence>
<dbReference type="InterPro" id="IPR035897">
    <property type="entry name" value="Toll_tir_struct_dom_sf"/>
</dbReference>
<name>A0A8X7XB56_POLSE</name>
<feature type="transmembrane region" description="Helical" evidence="6">
    <location>
        <begin position="343"/>
        <end position="371"/>
    </location>
</feature>
<evidence type="ECO:0000256" key="3">
    <source>
        <dbReference type="ARBA" id="ARBA00022729"/>
    </source>
</evidence>
<keyword evidence="2 6" id="KW-0812">Transmembrane</keyword>
<proteinExistence type="predicted"/>
<accession>A0A8X7XB56</accession>
<feature type="non-terminal residue" evidence="8">
    <location>
        <position position="526"/>
    </location>
</feature>
<protein>
    <submittedName>
        <fullName evidence="8">TLR2 protein</fullName>
    </submittedName>
</protein>